<evidence type="ECO:0000313" key="1">
    <source>
        <dbReference type="EMBL" id="QIQ00938.1"/>
    </source>
</evidence>
<accession>A0A6G9GRQ8</accession>
<gene>
    <name evidence="1" type="ORF">HA039_00265</name>
</gene>
<protein>
    <submittedName>
        <fullName evidence="1">DUF2255 family protein</fullName>
    </submittedName>
</protein>
<reference evidence="1 2" key="1">
    <citation type="submission" date="2020-03" db="EMBL/GenBank/DDBJ databases">
        <title>A novel species.</title>
        <authorList>
            <person name="Gao J."/>
        </authorList>
    </citation>
    <scope>NUCLEOTIDE SEQUENCE [LARGE SCALE GENOMIC DNA]</scope>
    <source>
        <strain evidence="1 2">QMT-12</strain>
    </source>
</reference>
<dbReference type="InterPro" id="IPR016888">
    <property type="entry name" value="UCP028498"/>
</dbReference>
<dbReference type="Gene3D" id="2.30.110.10">
    <property type="entry name" value="Electron Transport, Fmn-binding Protein, Chain A"/>
    <property type="match status" value="1"/>
</dbReference>
<dbReference type="AlphaFoldDB" id="A0A6G9GRQ8"/>
<name>A0A6G9GRQ8_9ACTN</name>
<evidence type="ECO:0000313" key="2">
    <source>
        <dbReference type="Proteomes" id="UP000501179"/>
    </source>
</evidence>
<dbReference type="Proteomes" id="UP000501179">
    <property type="component" value="Chromosome"/>
</dbReference>
<proteinExistence type="predicted"/>
<dbReference type="InterPro" id="IPR012349">
    <property type="entry name" value="Split_barrel_FMN-bd"/>
</dbReference>
<dbReference type="EMBL" id="CP050177">
    <property type="protein sequence ID" value="QIQ00938.1"/>
    <property type="molecule type" value="Genomic_DNA"/>
</dbReference>
<dbReference type="RefSeq" id="WP_167022043.1">
    <property type="nucleotide sequence ID" value="NZ_CP050177.1"/>
</dbReference>
<dbReference type="SUPFAM" id="SSF50475">
    <property type="entry name" value="FMN-binding split barrel"/>
    <property type="match status" value="1"/>
</dbReference>
<organism evidence="1 2">
    <name type="scientific">Streptomyces liangshanensis</name>
    <dbReference type="NCBI Taxonomy" id="2717324"/>
    <lineage>
        <taxon>Bacteria</taxon>
        <taxon>Bacillati</taxon>
        <taxon>Actinomycetota</taxon>
        <taxon>Actinomycetes</taxon>
        <taxon>Kitasatosporales</taxon>
        <taxon>Streptomycetaceae</taxon>
        <taxon>Streptomyces</taxon>
    </lineage>
</organism>
<dbReference type="KEGG" id="slia:HA039_00265"/>
<keyword evidence="2" id="KW-1185">Reference proteome</keyword>
<sequence length="118" mass="13283">MNTIDYLAGTDTVHIATEREDGGEVRTPIWAVVVDGVPYIRSGYGDGSKWYRRVQRTGRAAFVEGSERYPVTIENLDDESVIGRVDQAYRAKYARQAAALDQVVAPEVREYTMRITPQ</sequence>
<dbReference type="Pfam" id="PF10012">
    <property type="entry name" value="DUF2255"/>
    <property type="match status" value="1"/>
</dbReference>